<dbReference type="InterPro" id="IPR035996">
    <property type="entry name" value="4pyrrol_Methylase_sf"/>
</dbReference>
<dbReference type="Proteomes" id="UP000185490">
    <property type="component" value="Chromosome"/>
</dbReference>
<dbReference type="Gene3D" id="3.40.1010.10">
    <property type="entry name" value="Cobalt-precorrin-4 Transmethylase, Domain 1"/>
    <property type="match status" value="1"/>
</dbReference>
<keyword evidence="5" id="KW-0808">Transferase</keyword>
<dbReference type="InterPro" id="IPR014777">
    <property type="entry name" value="4pyrrole_Mease_sub1"/>
</dbReference>
<dbReference type="Gene3D" id="3.30.950.10">
    <property type="entry name" value="Methyltransferase, Cobalt-precorrin-4 Transmethylase, Domain 2"/>
    <property type="match status" value="1"/>
</dbReference>
<organism evidence="8 9">
    <name type="scientific">Thermosipho melanesiensis</name>
    <dbReference type="NCBI Taxonomy" id="46541"/>
    <lineage>
        <taxon>Bacteria</taxon>
        <taxon>Thermotogati</taxon>
        <taxon>Thermotogota</taxon>
        <taxon>Thermotogae</taxon>
        <taxon>Thermotogales</taxon>
        <taxon>Fervidobacteriaceae</taxon>
        <taxon>Thermosipho</taxon>
    </lineage>
</organism>
<dbReference type="InterPro" id="IPR050161">
    <property type="entry name" value="Siro_Cobalamin_biosynth"/>
</dbReference>
<keyword evidence="4" id="KW-0489">Methyltransferase</keyword>
<dbReference type="RefSeq" id="WP_012056927.1">
    <property type="nucleotide sequence ID" value="NZ_CP007389.1"/>
</dbReference>
<evidence type="ECO:0000256" key="2">
    <source>
        <dbReference type="ARBA" id="ARBA00005879"/>
    </source>
</evidence>
<name>A0ABN4UUN4_9BACT</name>
<dbReference type="CDD" id="cd11641">
    <property type="entry name" value="Precorrin-4_C11-MT"/>
    <property type="match status" value="1"/>
</dbReference>
<dbReference type="NCBIfam" id="TIGR01465">
    <property type="entry name" value="cobM_cbiF"/>
    <property type="match status" value="1"/>
</dbReference>
<evidence type="ECO:0000256" key="4">
    <source>
        <dbReference type="ARBA" id="ARBA00022603"/>
    </source>
</evidence>
<dbReference type="EMBL" id="CP007389">
    <property type="protein sequence ID" value="APT73714.1"/>
    <property type="molecule type" value="Genomic_DNA"/>
</dbReference>
<dbReference type="InterPro" id="IPR003043">
    <property type="entry name" value="Uropor_MeTrfase_CS"/>
</dbReference>
<dbReference type="InterPro" id="IPR006362">
    <property type="entry name" value="Cbl_synth_CobM/CibF"/>
</dbReference>
<keyword evidence="6" id="KW-0949">S-adenosyl-L-methionine</keyword>
<dbReference type="PROSITE" id="PS00839">
    <property type="entry name" value="SUMT_1"/>
    <property type="match status" value="1"/>
</dbReference>
<evidence type="ECO:0000256" key="1">
    <source>
        <dbReference type="ARBA" id="ARBA00004953"/>
    </source>
</evidence>
<dbReference type="InterPro" id="IPR014776">
    <property type="entry name" value="4pyrrole_Mease_sub2"/>
</dbReference>
<dbReference type="SUPFAM" id="SSF53790">
    <property type="entry name" value="Tetrapyrrole methylase"/>
    <property type="match status" value="1"/>
</dbReference>
<dbReference type="InterPro" id="IPR000878">
    <property type="entry name" value="4pyrrol_Mease"/>
</dbReference>
<dbReference type="PANTHER" id="PTHR45790:SF4">
    <property type="entry name" value="COBALT-PRECORRIN-4 C(11)-METHYLTRANSFERASE"/>
    <property type="match status" value="1"/>
</dbReference>
<comment type="pathway">
    <text evidence="1">Cofactor biosynthesis; adenosylcobalamin biosynthesis.</text>
</comment>
<keyword evidence="3" id="KW-0169">Cobalamin biosynthesis</keyword>
<sequence>MVYFIGAGPGDPELITLKAYKILQKCDVVIYAGSLVNKEILNFTKKDAKIFDSSKLTLEEIIDIYKKYKEKDIARLHTGDPSIYGAINEQIYFLEEMNIPYEIIPGVSSAFAAAAKIKSELTAPDISQTVIFTRYGKNIPTPENIKELAKHKSTLIIFLSVNYLSEIVETLKTEYPIDTPVKVVYKATWKDEKIIHGTLENITEKAKEIKNTALIFVGEVFKKKDTFSKLYDKNFSHKFRKVKP</sequence>
<comment type="similarity">
    <text evidence="2">Belongs to the precorrin methyltransferase family.</text>
</comment>
<dbReference type="Pfam" id="PF00590">
    <property type="entry name" value="TP_methylase"/>
    <property type="match status" value="1"/>
</dbReference>
<evidence type="ECO:0000313" key="8">
    <source>
        <dbReference type="EMBL" id="APT73714.1"/>
    </source>
</evidence>
<accession>A0ABN4UUN4</accession>
<protein>
    <submittedName>
        <fullName evidence="8">Cobalt-precorrin-4 C(11)-methyltransferase</fullName>
    </submittedName>
</protein>
<evidence type="ECO:0000313" key="9">
    <source>
        <dbReference type="Proteomes" id="UP000185490"/>
    </source>
</evidence>
<gene>
    <name evidence="8" type="primary">cbiF</name>
    <name evidence="8" type="ORF">BW47_03805</name>
</gene>
<keyword evidence="9" id="KW-1185">Reference proteome</keyword>
<dbReference type="PANTHER" id="PTHR45790">
    <property type="entry name" value="SIROHEME SYNTHASE-RELATED"/>
    <property type="match status" value="1"/>
</dbReference>
<evidence type="ECO:0000256" key="3">
    <source>
        <dbReference type="ARBA" id="ARBA00022573"/>
    </source>
</evidence>
<proteinExistence type="inferred from homology"/>
<evidence type="ECO:0000259" key="7">
    <source>
        <dbReference type="Pfam" id="PF00590"/>
    </source>
</evidence>
<feature type="domain" description="Tetrapyrrole methylase" evidence="7">
    <location>
        <begin position="1"/>
        <end position="202"/>
    </location>
</feature>
<evidence type="ECO:0000256" key="6">
    <source>
        <dbReference type="ARBA" id="ARBA00022691"/>
    </source>
</evidence>
<reference evidence="8 9" key="1">
    <citation type="submission" date="2014-02" db="EMBL/GenBank/DDBJ databases">
        <title>Diversity of Thermotogales isolates from hydrothermal vents.</title>
        <authorList>
            <person name="Haverkamp T.H.A."/>
            <person name="Lossouarn J."/>
            <person name="Geslin C."/>
            <person name="Nesbo C.L."/>
        </authorList>
    </citation>
    <scope>NUCLEOTIDE SEQUENCE [LARGE SCALE GENOMIC DNA]</scope>
    <source>
        <strain evidence="8 9">431</strain>
    </source>
</reference>
<evidence type="ECO:0000256" key="5">
    <source>
        <dbReference type="ARBA" id="ARBA00022679"/>
    </source>
</evidence>